<name>A0ABS1DGZ2_9PROT</name>
<organism evidence="1 2">
    <name type="scientific">Rhodovibrio sodomensis</name>
    <dbReference type="NCBI Taxonomy" id="1088"/>
    <lineage>
        <taxon>Bacteria</taxon>
        <taxon>Pseudomonadati</taxon>
        <taxon>Pseudomonadota</taxon>
        <taxon>Alphaproteobacteria</taxon>
        <taxon>Rhodospirillales</taxon>
        <taxon>Rhodovibrionaceae</taxon>
        <taxon>Rhodovibrio</taxon>
    </lineage>
</organism>
<evidence type="ECO:0000313" key="2">
    <source>
        <dbReference type="Proteomes" id="UP001296873"/>
    </source>
</evidence>
<sequence length="123" mass="14037">MSVSDDPKQLREELQREYGVSLPGLSCYPGWERLLRQFLDEAKAAGELDGLKVLQIKEKLGELRIYHNGSRYLQHVSRKLADLSTEVCEACGGEGEFRTDGGLYRTLCQSCEDERLREARNRT</sequence>
<dbReference type="RefSeq" id="WP_200341530.1">
    <property type="nucleotide sequence ID" value="NZ_NRRL01000041.1"/>
</dbReference>
<protein>
    <recommendedName>
        <fullName evidence="3">DksA C4-type domain-containing protein</fullName>
    </recommendedName>
</protein>
<keyword evidence="2" id="KW-1185">Reference proteome</keyword>
<gene>
    <name evidence="1" type="ORF">CKO28_14285</name>
</gene>
<accession>A0ABS1DGZ2</accession>
<comment type="caution">
    <text evidence="1">The sequence shown here is derived from an EMBL/GenBank/DDBJ whole genome shotgun (WGS) entry which is preliminary data.</text>
</comment>
<evidence type="ECO:0008006" key="3">
    <source>
        <dbReference type="Google" id="ProtNLM"/>
    </source>
</evidence>
<evidence type="ECO:0000313" key="1">
    <source>
        <dbReference type="EMBL" id="MBK1669202.1"/>
    </source>
</evidence>
<dbReference type="EMBL" id="NRRL01000041">
    <property type="protein sequence ID" value="MBK1669202.1"/>
    <property type="molecule type" value="Genomic_DNA"/>
</dbReference>
<proteinExistence type="predicted"/>
<reference evidence="1 2" key="1">
    <citation type="journal article" date="2020" name="Microorganisms">
        <title>Osmotic Adaptation and Compatible Solute Biosynthesis of Phototrophic Bacteria as Revealed from Genome Analyses.</title>
        <authorList>
            <person name="Imhoff J.F."/>
            <person name="Rahn T."/>
            <person name="Kunzel S."/>
            <person name="Keller A."/>
            <person name="Neulinger S.C."/>
        </authorList>
    </citation>
    <scope>NUCLEOTIDE SEQUENCE [LARGE SCALE GENOMIC DNA]</scope>
    <source>
        <strain evidence="1 2">DSM 9895</strain>
    </source>
</reference>
<dbReference type="Proteomes" id="UP001296873">
    <property type="component" value="Unassembled WGS sequence"/>
</dbReference>